<keyword evidence="1" id="KW-0812">Transmembrane</keyword>
<keyword evidence="1" id="KW-1133">Transmembrane helix</keyword>
<evidence type="ECO:0000313" key="3">
    <source>
        <dbReference type="EMBL" id="OCM71284.1"/>
    </source>
</evidence>
<evidence type="ECO:0000313" key="6">
    <source>
        <dbReference type="Proteomes" id="UP000093122"/>
    </source>
</evidence>
<dbReference type="KEGG" id="sagg:EN73_03870"/>
<dbReference type="EMBL" id="LR134265">
    <property type="protein sequence ID" value="VED65739.1"/>
    <property type="molecule type" value="Genomic_DNA"/>
</dbReference>
<evidence type="ECO:0000313" key="7">
    <source>
        <dbReference type="Proteomes" id="UP000268870"/>
    </source>
</evidence>
<dbReference type="AlphaFoldDB" id="A0A0E1ELZ0"/>
<protein>
    <submittedName>
        <fullName evidence="3">Permease</fullName>
    </submittedName>
</protein>
<dbReference type="RefSeq" id="WP_001865677.1">
    <property type="nucleotide sequence ID" value="NZ_AP018935.1"/>
</dbReference>
<name>A0A0E1ELZ0_STRAG</name>
<dbReference type="GeneID" id="66885588"/>
<reference evidence="2 5" key="1">
    <citation type="journal article" date="2015" name="PLoS ONE">
        <title>Genomic analysis reveals the molecular basis for capsule loss in the group B streptococcus population.</title>
        <authorList>
            <consortium name="DEVANI Consortium"/>
            <person name="Rosini R."/>
            <person name="Campisi E."/>
            <person name="De Chiara M."/>
            <person name="Tettelin H."/>
            <person name="Rinaudo D."/>
            <person name="Toniolo C."/>
            <person name="Metruccio M."/>
            <person name="Guidotti S."/>
            <person name="Sorensen U.B."/>
            <person name="Kilian M."/>
            <person name="Ramirez M."/>
            <person name="Janulczyk R."/>
            <person name="Donati C."/>
            <person name="Grandi G."/>
            <person name="Margarit I."/>
        </authorList>
    </citation>
    <scope>NUCLEOTIDE SEQUENCE [LARGE SCALE GENOMIC DNA]</scope>
    <source>
        <strain evidence="2 5">ES-PW-063</strain>
    </source>
</reference>
<accession>A0A0E1ELZ0</accession>
<evidence type="ECO:0000256" key="1">
    <source>
        <dbReference type="SAM" id="Phobius"/>
    </source>
</evidence>
<dbReference type="KEGG" id="sage:EN72_04170"/>
<evidence type="ECO:0000313" key="5">
    <source>
        <dbReference type="Proteomes" id="UP000035174"/>
    </source>
</evidence>
<dbReference type="Proteomes" id="UP000268870">
    <property type="component" value="Chromosome"/>
</dbReference>
<gene>
    <name evidence="3" type="ORF">AX245_05545</name>
    <name evidence="4" type="ORF">NCTC8184_01799</name>
    <name evidence="2" type="ORF">WA45_08890</name>
</gene>
<evidence type="ECO:0000313" key="4">
    <source>
        <dbReference type="EMBL" id="VED65739.1"/>
    </source>
</evidence>
<dbReference type="EMBL" id="MAWT01000033">
    <property type="protein sequence ID" value="OCM71284.1"/>
    <property type="molecule type" value="Genomic_DNA"/>
</dbReference>
<dbReference type="Proteomes" id="UP000093122">
    <property type="component" value="Unassembled WGS sequence"/>
</dbReference>
<keyword evidence="1" id="KW-0472">Membrane</keyword>
<reference evidence="3 6" key="2">
    <citation type="journal article" date="2016" name="Sci. Rep.">
        <title>Serotype IV Streptococcus agalactiae ST-452 has arisen from large genomic recombination events between CC23 and the hypervirulent CC17 lineages.</title>
        <authorList>
            <person name="Campisi E."/>
            <person name="Rinaudo C.D."/>
            <person name="Donati C."/>
            <person name="Barucco M."/>
            <person name="Torricelli G."/>
            <person name="Edwards M.S."/>
            <person name="Baker C.J."/>
            <person name="Margarit I."/>
            <person name="Rosini R."/>
        </authorList>
    </citation>
    <scope>NUCLEOTIDE SEQUENCE [LARGE SCALE GENOMIC DNA]</scope>
    <source>
        <strain evidence="3 6">CZ-PW-140</strain>
    </source>
</reference>
<sequence>MIAIPAFALSVLISQFIGQKLADSLVYQASRTVRADFMKGFGNMQLGADSDTDMFMQTIKTLNVQVKPEEVWLVILVGLAIVLFAIITTSLIIARYKPRGILSKLS</sequence>
<feature type="transmembrane region" description="Helical" evidence="1">
    <location>
        <begin position="71"/>
        <end position="94"/>
    </location>
</feature>
<dbReference type="Proteomes" id="UP000035174">
    <property type="component" value="Unassembled WGS sequence"/>
</dbReference>
<reference evidence="4 7" key="3">
    <citation type="submission" date="2018-12" db="EMBL/GenBank/DDBJ databases">
        <authorList>
            <consortium name="Pathogen Informatics"/>
        </authorList>
    </citation>
    <scope>NUCLEOTIDE SEQUENCE [LARGE SCALE GENOMIC DNA]</scope>
    <source>
        <strain evidence="4 7">NCTC8184</strain>
    </source>
</reference>
<dbReference type="EMBL" id="LCVB01000032">
    <property type="protein sequence ID" value="KLJ28382.1"/>
    <property type="molecule type" value="Genomic_DNA"/>
</dbReference>
<proteinExistence type="predicted"/>
<organism evidence="3 6">
    <name type="scientific">Streptococcus agalactiae</name>
    <dbReference type="NCBI Taxonomy" id="1311"/>
    <lineage>
        <taxon>Bacteria</taxon>
        <taxon>Bacillati</taxon>
        <taxon>Bacillota</taxon>
        <taxon>Bacilli</taxon>
        <taxon>Lactobacillales</taxon>
        <taxon>Streptococcaceae</taxon>
        <taxon>Streptococcus</taxon>
    </lineage>
</organism>
<evidence type="ECO:0000313" key="2">
    <source>
        <dbReference type="EMBL" id="KLJ28382.1"/>
    </source>
</evidence>